<feature type="domain" description="CMP/dCMP-type deaminase" evidence="1">
    <location>
        <begin position="1"/>
        <end position="128"/>
    </location>
</feature>
<evidence type="ECO:0000313" key="3">
    <source>
        <dbReference type="Proteomes" id="UP001501791"/>
    </source>
</evidence>
<protein>
    <recommendedName>
        <fullName evidence="1">CMP/dCMP-type deaminase domain-containing protein</fullName>
    </recommendedName>
</protein>
<dbReference type="RefSeq" id="WP_346035750.1">
    <property type="nucleotide sequence ID" value="NZ_BAAALY010000006.1"/>
</dbReference>
<evidence type="ECO:0000259" key="1">
    <source>
        <dbReference type="PROSITE" id="PS51747"/>
    </source>
</evidence>
<dbReference type="CDD" id="cd01283">
    <property type="entry name" value="cytidine_deaminase"/>
    <property type="match status" value="1"/>
</dbReference>
<dbReference type="CDD" id="cd06552">
    <property type="entry name" value="ASCH_yqfb_like"/>
    <property type="match status" value="1"/>
</dbReference>
<dbReference type="InterPro" id="IPR016193">
    <property type="entry name" value="Cytidine_deaminase-like"/>
</dbReference>
<keyword evidence="3" id="KW-1185">Reference proteome</keyword>
<organism evidence="2 3">
    <name type="scientific">Brevibacterium picturae</name>
    <dbReference type="NCBI Taxonomy" id="260553"/>
    <lineage>
        <taxon>Bacteria</taxon>
        <taxon>Bacillati</taxon>
        <taxon>Actinomycetota</taxon>
        <taxon>Actinomycetes</taxon>
        <taxon>Micrococcales</taxon>
        <taxon>Brevibacteriaceae</taxon>
        <taxon>Brevibacterium</taxon>
    </lineage>
</organism>
<dbReference type="SMART" id="SM01022">
    <property type="entry name" value="ASCH"/>
    <property type="match status" value="1"/>
</dbReference>
<name>A0ABN2BIQ4_9MICO</name>
<dbReference type="PANTHER" id="PTHR42250:SF1">
    <property type="entry name" value="ASCH DOMAIN-CONTAINING PROTEIN"/>
    <property type="match status" value="1"/>
</dbReference>
<dbReference type="InterPro" id="IPR002125">
    <property type="entry name" value="CMP_dCMP_dom"/>
</dbReference>
<dbReference type="PANTHER" id="PTHR42250">
    <property type="entry name" value="ASCH DOMAIN-CONTAINING PROTEIN"/>
    <property type="match status" value="1"/>
</dbReference>
<dbReference type="Gene3D" id="2.30.130.30">
    <property type="entry name" value="Hypothetical protein"/>
    <property type="match status" value="1"/>
</dbReference>
<dbReference type="EMBL" id="BAAALY010000006">
    <property type="protein sequence ID" value="GAA1541848.1"/>
    <property type="molecule type" value="Genomic_DNA"/>
</dbReference>
<dbReference type="SUPFAM" id="SSF88697">
    <property type="entry name" value="PUA domain-like"/>
    <property type="match status" value="1"/>
</dbReference>
<dbReference type="PROSITE" id="PS51747">
    <property type="entry name" value="CYT_DCMP_DEAMINASES_2"/>
    <property type="match status" value="1"/>
</dbReference>
<dbReference type="Gene3D" id="3.40.140.10">
    <property type="entry name" value="Cytidine Deaminase, domain 2"/>
    <property type="match status" value="1"/>
</dbReference>
<dbReference type="Proteomes" id="UP001501791">
    <property type="component" value="Unassembled WGS sequence"/>
</dbReference>
<gene>
    <name evidence="2" type="ORF">GCM10009691_15670</name>
</gene>
<comment type="caution">
    <text evidence="2">The sequence shown here is derived from an EMBL/GenBank/DDBJ whole genome shotgun (WGS) entry which is preliminary data.</text>
</comment>
<dbReference type="InterPro" id="IPR007374">
    <property type="entry name" value="ASCH_domain"/>
</dbReference>
<evidence type="ECO:0000313" key="2">
    <source>
        <dbReference type="EMBL" id="GAA1541848.1"/>
    </source>
</evidence>
<reference evidence="2 3" key="1">
    <citation type="journal article" date="2019" name="Int. J. Syst. Evol. Microbiol.">
        <title>The Global Catalogue of Microorganisms (GCM) 10K type strain sequencing project: providing services to taxonomists for standard genome sequencing and annotation.</title>
        <authorList>
            <consortium name="The Broad Institute Genomics Platform"/>
            <consortium name="The Broad Institute Genome Sequencing Center for Infectious Disease"/>
            <person name="Wu L."/>
            <person name="Ma J."/>
        </authorList>
    </citation>
    <scope>NUCLEOTIDE SEQUENCE [LARGE SCALE GENOMIC DNA]</scope>
    <source>
        <strain evidence="2 3">JCM 13319</strain>
    </source>
</reference>
<proteinExistence type="predicted"/>
<sequence length="238" mass="25894">MLSDDLRQLAHETIDHARRWNDDADHTVAGGLLTESGHVVLGLNTYHFLGGPCGEIAALSNHASTAPDDPIVAVAAAYGPTGDVIAPCGKCRQIIFDTSPSIRFVVREANGLTARTAEELLPFAYDWRDAERPQRIYMWEGYESAIRSGAKRQTIRIDDPFRPGQADLVFEKDSGDVVSIAATVTDVRSVPRSELTDDDAKRGGFDTLNDLNAALDQHYPGLQASSAIDIVAFTLSKR</sequence>
<dbReference type="SUPFAM" id="SSF53927">
    <property type="entry name" value="Cytidine deaminase-like"/>
    <property type="match status" value="1"/>
</dbReference>
<dbReference type="InterPro" id="IPR015947">
    <property type="entry name" value="PUA-like_sf"/>
</dbReference>
<accession>A0ABN2BIQ4</accession>
<dbReference type="Pfam" id="PF04266">
    <property type="entry name" value="ASCH"/>
    <property type="match status" value="1"/>
</dbReference>